<keyword evidence="2" id="KW-1185">Reference proteome</keyword>
<dbReference type="InterPro" id="IPR006357">
    <property type="entry name" value="HAD-SF_hydro_IIA"/>
</dbReference>
<comment type="caution">
    <text evidence="1">The sequence shown here is derived from an EMBL/GenBank/DDBJ whole genome shotgun (WGS) entry which is preliminary data.</text>
</comment>
<dbReference type="SUPFAM" id="SSF56784">
    <property type="entry name" value="HAD-like"/>
    <property type="match status" value="1"/>
</dbReference>
<dbReference type="Pfam" id="PF13344">
    <property type="entry name" value="Hydrolase_6"/>
    <property type="match status" value="1"/>
</dbReference>
<dbReference type="NCBIfam" id="TIGR01460">
    <property type="entry name" value="HAD-SF-IIA"/>
    <property type="match status" value="1"/>
</dbReference>
<dbReference type="Proteomes" id="UP001501612">
    <property type="component" value="Unassembled WGS sequence"/>
</dbReference>
<dbReference type="Pfam" id="PF13242">
    <property type="entry name" value="Hydrolase_like"/>
    <property type="match status" value="1"/>
</dbReference>
<dbReference type="EMBL" id="BAAAMY010000003">
    <property type="protein sequence ID" value="GAA1913377.1"/>
    <property type="molecule type" value="Genomic_DNA"/>
</dbReference>
<gene>
    <name evidence="1" type="ORF">GCM10009737_13510</name>
</gene>
<reference evidence="1 2" key="1">
    <citation type="journal article" date="2019" name="Int. J. Syst. Evol. Microbiol.">
        <title>The Global Catalogue of Microorganisms (GCM) 10K type strain sequencing project: providing services to taxonomists for standard genome sequencing and annotation.</title>
        <authorList>
            <consortium name="The Broad Institute Genomics Platform"/>
            <consortium name="The Broad Institute Genome Sequencing Center for Infectious Disease"/>
            <person name="Wu L."/>
            <person name="Ma J."/>
        </authorList>
    </citation>
    <scope>NUCLEOTIDE SEQUENCE [LARGE SCALE GENOMIC DNA]</scope>
    <source>
        <strain evidence="1 2">JCM 14046</strain>
    </source>
</reference>
<dbReference type="PANTHER" id="PTHR19288:SF95">
    <property type="entry name" value="D-GLYCEROL 3-PHOSPHATE PHOSPHATASE"/>
    <property type="match status" value="1"/>
</dbReference>
<dbReference type="Gene3D" id="3.40.50.1000">
    <property type="entry name" value="HAD superfamily/HAD-like"/>
    <property type="match status" value="2"/>
</dbReference>
<dbReference type="RefSeq" id="WP_344005439.1">
    <property type="nucleotide sequence ID" value="NZ_BAAAMY010000003.1"/>
</dbReference>
<dbReference type="InterPro" id="IPR036412">
    <property type="entry name" value="HAD-like_sf"/>
</dbReference>
<sequence length="332" mass="34006">MLGRQGPLVEAHDLVMLDLDGVVYVGPDAVPGAPDHLAAARDAGARLAFVTNNASRPPATVAERLTAMGVPAEVEDVVTSAQAAARLVADRYGAGARVHLLGGEGLHAAAAAADLVAVAVGDSPVVLMTGYGPDVAWKDVMAAAVEVADGLPWVASNTDRTIPTSRGPAPGHGVLVDMLSRFTGVSPDVAGKPSTPLLTETIRRVGGERPLMVGDRLDTDIEGAHAVDVPSLLVLTGVTGLVDLADAAPEHRPTYLALDLGGLTAAHEPPEGDVHGWHLDGWTARVADGVLEVTGSGGDDAWWRAAACALWDHRDATGEPASVDGVEPPATR</sequence>
<name>A0ABN2P7N7_9ACTN</name>
<dbReference type="InterPro" id="IPR023214">
    <property type="entry name" value="HAD_sf"/>
</dbReference>
<evidence type="ECO:0000313" key="2">
    <source>
        <dbReference type="Proteomes" id="UP001501612"/>
    </source>
</evidence>
<protein>
    <submittedName>
        <fullName evidence="1">HAD hydrolase-like protein</fullName>
    </submittedName>
</protein>
<proteinExistence type="predicted"/>
<organism evidence="1 2">
    <name type="scientific">Nocardioides lentus</name>
    <dbReference type="NCBI Taxonomy" id="338077"/>
    <lineage>
        <taxon>Bacteria</taxon>
        <taxon>Bacillati</taxon>
        <taxon>Actinomycetota</taxon>
        <taxon>Actinomycetes</taxon>
        <taxon>Propionibacteriales</taxon>
        <taxon>Nocardioidaceae</taxon>
        <taxon>Nocardioides</taxon>
    </lineage>
</organism>
<evidence type="ECO:0000313" key="1">
    <source>
        <dbReference type="EMBL" id="GAA1913377.1"/>
    </source>
</evidence>
<dbReference type="PANTHER" id="PTHR19288">
    <property type="entry name" value="4-NITROPHENYLPHOSPHATASE-RELATED"/>
    <property type="match status" value="1"/>
</dbReference>
<accession>A0ABN2P7N7</accession>